<keyword evidence="5" id="KW-0028">Amino-acid biosynthesis</keyword>
<dbReference type="Proteomes" id="UP000218890">
    <property type="component" value="Chromosome"/>
</dbReference>
<organism evidence="12 13">
    <name type="scientific">Halorhodospira halochloris</name>
    <name type="common">Ectothiorhodospira halochloris</name>
    <dbReference type="NCBI Taxonomy" id="1052"/>
    <lineage>
        <taxon>Bacteria</taxon>
        <taxon>Pseudomonadati</taxon>
        <taxon>Pseudomonadota</taxon>
        <taxon>Gammaproteobacteria</taxon>
        <taxon>Chromatiales</taxon>
        <taxon>Ectothiorhodospiraceae</taxon>
        <taxon>Halorhodospira</taxon>
    </lineage>
</organism>
<keyword evidence="9 11" id="KW-0472">Membrane</keyword>
<evidence type="ECO:0000256" key="10">
    <source>
        <dbReference type="ARBA" id="ARBA00023192"/>
    </source>
</evidence>
<feature type="transmembrane region" description="Helical" evidence="11">
    <location>
        <begin position="52"/>
        <end position="85"/>
    </location>
</feature>
<evidence type="ECO:0000256" key="3">
    <source>
        <dbReference type="ARBA" id="ARBA00022475"/>
    </source>
</evidence>
<evidence type="ECO:0000256" key="6">
    <source>
        <dbReference type="ARBA" id="ARBA00022692"/>
    </source>
</evidence>
<keyword evidence="8" id="KW-0764">Sulfate transport</keyword>
<evidence type="ECO:0000313" key="12">
    <source>
        <dbReference type="EMBL" id="BAU57822.1"/>
    </source>
</evidence>
<keyword evidence="6 11" id="KW-0812">Transmembrane</keyword>
<dbReference type="EMBL" id="AP017372">
    <property type="protein sequence ID" value="BAU57822.1"/>
    <property type="molecule type" value="Genomic_DNA"/>
</dbReference>
<keyword evidence="7 11" id="KW-1133">Transmembrane helix</keyword>
<accession>A0A120MZU5</accession>
<dbReference type="GO" id="GO:0005886">
    <property type="term" value="C:plasma membrane"/>
    <property type="evidence" value="ECO:0007669"/>
    <property type="project" value="TreeGrafter"/>
</dbReference>
<evidence type="ECO:0000256" key="8">
    <source>
        <dbReference type="ARBA" id="ARBA00023032"/>
    </source>
</evidence>
<dbReference type="InterPro" id="IPR050480">
    <property type="entry name" value="CysZ-like"/>
</dbReference>
<dbReference type="GO" id="GO:0000103">
    <property type="term" value="P:sulfate assimilation"/>
    <property type="evidence" value="ECO:0007669"/>
    <property type="project" value="TreeGrafter"/>
</dbReference>
<dbReference type="NCBIfam" id="NF003433">
    <property type="entry name" value="PRK04949.1"/>
    <property type="match status" value="1"/>
</dbReference>
<name>A0A120MZU5_HALHR</name>
<evidence type="ECO:0000256" key="9">
    <source>
        <dbReference type="ARBA" id="ARBA00023136"/>
    </source>
</evidence>
<dbReference type="AlphaFoldDB" id="A0A120MZU5"/>
<evidence type="ECO:0000313" key="13">
    <source>
        <dbReference type="Proteomes" id="UP000218890"/>
    </source>
</evidence>
<dbReference type="PANTHER" id="PTHR37468">
    <property type="entry name" value="SULFATE TRANSPORTER CYSZ"/>
    <property type="match status" value="1"/>
</dbReference>
<evidence type="ECO:0000256" key="2">
    <source>
        <dbReference type="ARBA" id="ARBA00022448"/>
    </source>
</evidence>
<dbReference type="GO" id="GO:0019344">
    <property type="term" value="P:cysteine biosynthetic process"/>
    <property type="evidence" value="ECO:0007669"/>
    <property type="project" value="UniProtKB-KW"/>
</dbReference>
<keyword evidence="2" id="KW-0813">Transport</keyword>
<evidence type="ECO:0000256" key="7">
    <source>
        <dbReference type="ARBA" id="ARBA00022989"/>
    </source>
</evidence>
<dbReference type="Pfam" id="PF07264">
    <property type="entry name" value="EI24"/>
    <property type="match status" value="1"/>
</dbReference>
<evidence type="ECO:0000256" key="11">
    <source>
        <dbReference type="SAM" id="Phobius"/>
    </source>
</evidence>
<evidence type="ECO:0000256" key="4">
    <source>
        <dbReference type="ARBA" id="ARBA00022519"/>
    </source>
</evidence>
<feature type="transmembrane region" description="Helical" evidence="11">
    <location>
        <begin position="12"/>
        <end position="32"/>
    </location>
</feature>
<dbReference type="InterPro" id="IPR059112">
    <property type="entry name" value="CysZ/EI24"/>
</dbReference>
<keyword evidence="3" id="KW-1003">Cell membrane</keyword>
<evidence type="ECO:0000256" key="1">
    <source>
        <dbReference type="ARBA" id="ARBA00004141"/>
    </source>
</evidence>
<proteinExistence type="predicted"/>
<keyword evidence="13" id="KW-1185">Reference proteome</keyword>
<gene>
    <name evidence="12" type="primary">cysZ</name>
    <name evidence="12" type="ORF">HH1059_11300</name>
</gene>
<dbReference type="PANTHER" id="PTHR37468:SF1">
    <property type="entry name" value="SULFATE TRANSPORTER CYSZ"/>
    <property type="match status" value="1"/>
</dbReference>
<keyword evidence="10" id="KW-0198">Cysteine biosynthesis</keyword>
<dbReference type="KEGG" id="hhk:HH1059_11300"/>
<comment type="subcellular location">
    <subcellularLocation>
        <location evidence="1">Membrane</location>
        <topology evidence="1">Multi-pass membrane protein</topology>
    </subcellularLocation>
</comment>
<reference evidence="12" key="1">
    <citation type="submission" date="2016-02" db="EMBL/GenBank/DDBJ databases">
        <title>Halorhodospira halochloris DSM-1059 complete genome, version 2.</title>
        <authorList>
            <person name="Tsukatani Y."/>
        </authorList>
    </citation>
    <scope>NUCLEOTIDE SEQUENCE</scope>
    <source>
        <strain evidence="12">DSM 1059</strain>
    </source>
</reference>
<sequence length="231" mass="24889">MAPGVKRYVAAPLVINVLLFAGVLLTGGMAVYELILWLQSGVPAWLEWLTWLLWPLYIIAALLVLFYVASLVANVVAAPFMGPLAAAVEAHLSGKLPPKQQRGKLLFLRNALPAVISEIYKLVYFAACALPLLLLFVIPGLNALAPLLWLLFGAWMLAREYLDPPLGNHDLSFRQQGSIIGRYRWAALGFGGAASIANTVPLLNFCILPVAVAGAAAMVNEGMLAEKELTA</sequence>
<dbReference type="GO" id="GO:0009675">
    <property type="term" value="F:high-affinity sulfate:proton symporter activity"/>
    <property type="evidence" value="ECO:0007669"/>
    <property type="project" value="TreeGrafter"/>
</dbReference>
<protein>
    <submittedName>
        <fullName evidence="12">Sulfate transporter</fullName>
    </submittedName>
</protein>
<feature type="transmembrane region" description="Helical" evidence="11">
    <location>
        <begin position="133"/>
        <end position="158"/>
    </location>
</feature>
<keyword evidence="4" id="KW-0997">Cell inner membrane</keyword>
<evidence type="ECO:0000256" key="5">
    <source>
        <dbReference type="ARBA" id="ARBA00022605"/>
    </source>
</evidence>